<dbReference type="RefSeq" id="WP_379803535.1">
    <property type="nucleotide sequence ID" value="NZ_JBHUOL010000004.1"/>
</dbReference>
<dbReference type="PANTHER" id="PTHR36436:SF6">
    <property type="entry name" value="SLL5081 PROTEIN"/>
    <property type="match status" value="1"/>
</dbReference>
<reference evidence="2" key="1">
    <citation type="journal article" date="2019" name="Int. J. Syst. Evol. Microbiol.">
        <title>The Global Catalogue of Microorganisms (GCM) 10K type strain sequencing project: providing services to taxonomists for standard genome sequencing and annotation.</title>
        <authorList>
            <consortium name="The Broad Institute Genomics Platform"/>
            <consortium name="The Broad Institute Genome Sequencing Center for Infectious Disease"/>
            <person name="Wu L."/>
            <person name="Ma J."/>
        </authorList>
    </citation>
    <scope>NUCLEOTIDE SEQUENCE [LARGE SCALE GENOMIC DNA]</scope>
    <source>
        <strain evidence="2">KCTC 52644</strain>
    </source>
</reference>
<dbReference type="Pfam" id="PF09234">
    <property type="entry name" value="DUF1963"/>
    <property type="match status" value="1"/>
</dbReference>
<dbReference type="Proteomes" id="UP001597549">
    <property type="component" value="Unassembled WGS sequence"/>
</dbReference>
<sequence>MNKFDLKEKFTELKIGSCYNIIEPTLKNAIRVKLNQVSENKIDIGQSKIGGKPDLPLNQKWFTETNIEIIQEKKLFFLNKKSEKEITKSLSFLAQINLSEIKNYDTENLLPQSGMLYFFYSSAQSAWGFDFKDINKFKVFFYDEDLNNLRRNEFPENLEEDGKFKSCELKFESEISLPSCDSEIYERLKEEEMDLIFEEILNEETVNKLLGHPDIIQNEMELECELVTNGIYCGDASGYNNPKAKELEKNAKDWQLLFQIDTNEEAEMMWGDCGRIYFWIKKEDLKNKNFENCWMILQCY</sequence>
<evidence type="ECO:0000313" key="1">
    <source>
        <dbReference type="EMBL" id="MFD2907413.1"/>
    </source>
</evidence>
<proteinExistence type="predicted"/>
<gene>
    <name evidence="1" type="ORF">ACFSX9_01565</name>
</gene>
<protein>
    <submittedName>
        <fullName evidence="1">YwqG family protein</fullName>
    </submittedName>
</protein>
<dbReference type="PANTHER" id="PTHR36436">
    <property type="entry name" value="SLL5081 PROTEIN"/>
    <property type="match status" value="1"/>
</dbReference>
<evidence type="ECO:0000313" key="2">
    <source>
        <dbReference type="Proteomes" id="UP001597549"/>
    </source>
</evidence>
<name>A0ABW5Z5S0_9FLAO</name>
<dbReference type="EMBL" id="JBHUOL010000004">
    <property type="protein sequence ID" value="MFD2907413.1"/>
    <property type="molecule type" value="Genomic_DNA"/>
</dbReference>
<accession>A0ABW5Z5S0</accession>
<organism evidence="1 2">
    <name type="scientific">Flavobacterium ardleyense</name>
    <dbReference type="NCBI Taxonomy" id="2038737"/>
    <lineage>
        <taxon>Bacteria</taxon>
        <taxon>Pseudomonadati</taxon>
        <taxon>Bacteroidota</taxon>
        <taxon>Flavobacteriia</taxon>
        <taxon>Flavobacteriales</taxon>
        <taxon>Flavobacteriaceae</taxon>
        <taxon>Flavobacterium</taxon>
    </lineage>
</organism>
<dbReference type="Gene3D" id="2.30.320.10">
    <property type="entry name" value="YwqG-like"/>
    <property type="match status" value="1"/>
</dbReference>
<keyword evidence="2" id="KW-1185">Reference proteome</keyword>
<dbReference type="SUPFAM" id="SSF103032">
    <property type="entry name" value="Hypothetical protein YwqG"/>
    <property type="match status" value="1"/>
</dbReference>
<dbReference type="InterPro" id="IPR035948">
    <property type="entry name" value="YwqG-like_sf"/>
</dbReference>
<comment type="caution">
    <text evidence="1">The sequence shown here is derived from an EMBL/GenBank/DDBJ whole genome shotgun (WGS) entry which is preliminary data.</text>
</comment>
<dbReference type="InterPro" id="IPR015315">
    <property type="entry name" value="DUF1963"/>
</dbReference>